<dbReference type="CDD" id="cd17536">
    <property type="entry name" value="REC_YesN-like"/>
    <property type="match status" value="1"/>
</dbReference>
<dbReference type="OrthoDB" id="9794370at2"/>
<dbReference type="SMART" id="SM00342">
    <property type="entry name" value="HTH_ARAC"/>
    <property type="match status" value="1"/>
</dbReference>
<dbReference type="InterPro" id="IPR001789">
    <property type="entry name" value="Sig_transdc_resp-reg_receiver"/>
</dbReference>
<feature type="domain" description="Response regulatory" evidence="6">
    <location>
        <begin position="3"/>
        <end position="121"/>
    </location>
</feature>
<dbReference type="InterPro" id="IPR018060">
    <property type="entry name" value="HTH_AraC"/>
</dbReference>
<dbReference type="PROSITE" id="PS01124">
    <property type="entry name" value="HTH_ARAC_FAMILY_2"/>
    <property type="match status" value="1"/>
</dbReference>
<keyword evidence="8" id="KW-1185">Reference proteome</keyword>
<dbReference type="Gene3D" id="1.10.10.60">
    <property type="entry name" value="Homeodomain-like"/>
    <property type="match status" value="2"/>
</dbReference>
<evidence type="ECO:0000256" key="1">
    <source>
        <dbReference type="ARBA" id="ARBA00023015"/>
    </source>
</evidence>
<dbReference type="PANTHER" id="PTHR43280">
    <property type="entry name" value="ARAC-FAMILY TRANSCRIPTIONAL REGULATOR"/>
    <property type="match status" value="1"/>
</dbReference>
<evidence type="ECO:0000256" key="3">
    <source>
        <dbReference type="ARBA" id="ARBA00023163"/>
    </source>
</evidence>
<sequence>MYKLMIVEDEPLIRAGLLQYFPWEELGVGPVLEAENGMEGVRLALLEQPDMIITDIRMPELDGLSMIEKLRSMLPDTLFIILTGYNEFHYAQRALKLGNVKNYLLKPLEYEESMATLRDCLDQLRRKASEASSLRELEEAAHGHAKLQYDTVVQHLLEGADLETTEFQPLLELEAQRYHYVPLVAACTGGITAGTRLDTLKDMAGRASDLLGQLPEVRRIMSFYRHSKLYSLIAYDGSDSDEALPGSIQEAWEQTANDSQARIYLSIGGPAARLSLGGPALKSVDKALYLRYFHTGQTIFRPDASALAASSADRPMQLRHEDKQALAACLEQGDRAAVEALMHRLAEETKALAAPADIAPWLACLQELMSLTLRFAHKNGIPVQGVYNDKVLSLAFTDDFGTADELFAWVGDWILQVSADFKAGGQRAPLSDNHIFESIEAYIRQHLDEEITLQTVADRFFYNPSYLSRLFKTKMNKNYMSFVTEIRIQAAQHYLRDPNYLVTDVCGMCGYKSYKHFVKTFRVVTGMTPTDYRKGIGL</sequence>
<accession>A0A3A6PBN4</accession>
<keyword evidence="1" id="KW-0805">Transcription regulation</keyword>
<dbReference type="PANTHER" id="PTHR43280:SF2">
    <property type="entry name" value="HTH-TYPE TRANSCRIPTIONAL REGULATOR EXSA"/>
    <property type="match status" value="1"/>
</dbReference>
<dbReference type="GO" id="GO:0043565">
    <property type="term" value="F:sequence-specific DNA binding"/>
    <property type="evidence" value="ECO:0007669"/>
    <property type="project" value="InterPro"/>
</dbReference>
<name>A0A3A6PBN4_9BACL</name>
<keyword evidence="3" id="KW-0804">Transcription</keyword>
<dbReference type="InterPro" id="IPR009057">
    <property type="entry name" value="Homeodomain-like_sf"/>
</dbReference>
<evidence type="ECO:0000256" key="4">
    <source>
        <dbReference type="PROSITE-ProRule" id="PRU00169"/>
    </source>
</evidence>
<evidence type="ECO:0000256" key="2">
    <source>
        <dbReference type="ARBA" id="ARBA00023125"/>
    </source>
</evidence>
<dbReference type="Gene3D" id="3.40.50.2300">
    <property type="match status" value="1"/>
</dbReference>
<protein>
    <submittedName>
        <fullName evidence="7">Response regulator</fullName>
    </submittedName>
</protein>
<evidence type="ECO:0000313" key="7">
    <source>
        <dbReference type="EMBL" id="RJX38672.1"/>
    </source>
</evidence>
<keyword evidence="4" id="KW-0597">Phosphoprotein</keyword>
<comment type="caution">
    <text evidence="7">The sequence shown here is derived from an EMBL/GenBank/DDBJ whole genome shotgun (WGS) entry which is preliminary data.</text>
</comment>
<dbReference type="GO" id="GO:0000160">
    <property type="term" value="P:phosphorelay signal transduction system"/>
    <property type="evidence" value="ECO:0007669"/>
    <property type="project" value="InterPro"/>
</dbReference>
<reference evidence="7 8" key="1">
    <citation type="submission" date="2018-09" db="EMBL/GenBank/DDBJ databases">
        <title>Paenibacillus aracenensis nov. sp. isolated from a cave in southern Spain.</title>
        <authorList>
            <person name="Jurado V."/>
            <person name="Gutierrez-Patricio S."/>
            <person name="Gonzalez-Pimentel J.L."/>
            <person name="Miller A.Z."/>
            <person name="Laiz L."/>
            <person name="Saiz-Jimenez C."/>
        </authorList>
    </citation>
    <scope>NUCLEOTIDE SEQUENCE [LARGE SCALE GENOMIC DNA]</scope>
    <source>
        <strain evidence="7 8">JCM 19203</strain>
    </source>
</reference>
<dbReference type="Proteomes" id="UP000267798">
    <property type="component" value="Unassembled WGS sequence"/>
</dbReference>
<dbReference type="SMART" id="SM00448">
    <property type="entry name" value="REC"/>
    <property type="match status" value="1"/>
</dbReference>
<organism evidence="7 8">
    <name type="scientific">Paenibacillus pinisoli</name>
    <dbReference type="NCBI Taxonomy" id="1276110"/>
    <lineage>
        <taxon>Bacteria</taxon>
        <taxon>Bacillati</taxon>
        <taxon>Bacillota</taxon>
        <taxon>Bacilli</taxon>
        <taxon>Bacillales</taxon>
        <taxon>Paenibacillaceae</taxon>
        <taxon>Paenibacillus</taxon>
    </lineage>
</organism>
<dbReference type="Pfam" id="PF12833">
    <property type="entry name" value="HTH_18"/>
    <property type="match status" value="1"/>
</dbReference>
<proteinExistence type="predicted"/>
<dbReference type="SUPFAM" id="SSF46689">
    <property type="entry name" value="Homeodomain-like"/>
    <property type="match status" value="2"/>
</dbReference>
<feature type="domain" description="HTH araC/xylS-type" evidence="5">
    <location>
        <begin position="437"/>
        <end position="535"/>
    </location>
</feature>
<dbReference type="PROSITE" id="PS50110">
    <property type="entry name" value="RESPONSE_REGULATORY"/>
    <property type="match status" value="1"/>
</dbReference>
<gene>
    <name evidence="7" type="ORF">D3P09_14075</name>
</gene>
<dbReference type="InterPro" id="IPR011006">
    <property type="entry name" value="CheY-like_superfamily"/>
</dbReference>
<evidence type="ECO:0000313" key="8">
    <source>
        <dbReference type="Proteomes" id="UP000267798"/>
    </source>
</evidence>
<dbReference type="EMBL" id="QXQB01000003">
    <property type="protein sequence ID" value="RJX38672.1"/>
    <property type="molecule type" value="Genomic_DNA"/>
</dbReference>
<feature type="modified residue" description="4-aspartylphosphate" evidence="4">
    <location>
        <position position="55"/>
    </location>
</feature>
<evidence type="ECO:0000259" key="5">
    <source>
        <dbReference type="PROSITE" id="PS01124"/>
    </source>
</evidence>
<evidence type="ECO:0000259" key="6">
    <source>
        <dbReference type="PROSITE" id="PS50110"/>
    </source>
</evidence>
<keyword evidence="2" id="KW-0238">DNA-binding</keyword>
<dbReference type="SUPFAM" id="SSF52172">
    <property type="entry name" value="CheY-like"/>
    <property type="match status" value="1"/>
</dbReference>
<dbReference type="Pfam" id="PF00072">
    <property type="entry name" value="Response_reg"/>
    <property type="match status" value="1"/>
</dbReference>
<dbReference type="RefSeq" id="WP_120111126.1">
    <property type="nucleotide sequence ID" value="NZ_QXQB01000003.1"/>
</dbReference>
<dbReference type="GO" id="GO:0003700">
    <property type="term" value="F:DNA-binding transcription factor activity"/>
    <property type="evidence" value="ECO:0007669"/>
    <property type="project" value="InterPro"/>
</dbReference>
<dbReference type="AlphaFoldDB" id="A0A3A6PBN4"/>